<accession>A0AAD8XTJ8</accession>
<dbReference type="EMBL" id="JATAAI010000052">
    <property type="protein sequence ID" value="KAK1733220.1"/>
    <property type="molecule type" value="Genomic_DNA"/>
</dbReference>
<name>A0AAD8XTJ8_9STRA</name>
<feature type="compositionally biased region" description="Polar residues" evidence="1">
    <location>
        <begin position="574"/>
        <end position="585"/>
    </location>
</feature>
<reference evidence="2" key="1">
    <citation type="submission" date="2023-06" db="EMBL/GenBank/DDBJ databases">
        <title>Survivors Of The Sea: Transcriptome response of Skeletonema marinoi to long-term dormancy.</title>
        <authorList>
            <person name="Pinder M.I.M."/>
            <person name="Kourtchenko O."/>
            <person name="Robertson E.K."/>
            <person name="Larsson T."/>
            <person name="Maumus F."/>
            <person name="Osuna-Cruz C.M."/>
            <person name="Vancaester E."/>
            <person name="Stenow R."/>
            <person name="Vandepoele K."/>
            <person name="Ploug H."/>
            <person name="Bruchert V."/>
            <person name="Godhe A."/>
            <person name="Topel M."/>
        </authorList>
    </citation>
    <scope>NUCLEOTIDE SEQUENCE</scope>
    <source>
        <strain evidence="2">R05AC</strain>
    </source>
</reference>
<feature type="compositionally biased region" description="Polar residues" evidence="1">
    <location>
        <begin position="149"/>
        <end position="164"/>
    </location>
</feature>
<comment type="caution">
    <text evidence="2">The sequence shown here is derived from an EMBL/GenBank/DDBJ whole genome shotgun (WGS) entry which is preliminary data.</text>
</comment>
<feature type="compositionally biased region" description="Polar residues" evidence="1">
    <location>
        <begin position="59"/>
        <end position="80"/>
    </location>
</feature>
<evidence type="ECO:0000313" key="2">
    <source>
        <dbReference type="EMBL" id="KAK1733220.1"/>
    </source>
</evidence>
<evidence type="ECO:0000256" key="1">
    <source>
        <dbReference type="SAM" id="MobiDB-lite"/>
    </source>
</evidence>
<feature type="region of interest" description="Disordered" evidence="1">
    <location>
        <begin position="554"/>
        <end position="592"/>
    </location>
</feature>
<keyword evidence="3" id="KW-1185">Reference proteome</keyword>
<feature type="region of interest" description="Disordered" evidence="1">
    <location>
        <begin position="1"/>
        <end position="80"/>
    </location>
</feature>
<gene>
    <name evidence="2" type="ORF">QTG54_016077</name>
</gene>
<protein>
    <submittedName>
        <fullName evidence="2">Uncharacterized protein</fullName>
    </submittedName>
</protein>
<feature type="compositionally biased region" description="Low complexity" evidence="1">
    <location>
        <begin position="179"/>
        <end position="188"/>
    </location>
</feature>
<feature type="compositionally biased region" description="Polar residues" evidence="1">
    <location>
        <begin position="122"/>
        <end position="131"/>
    </location>
</feature>
<feature type="region of interest" description="Disordered" evidence="1">
    <location>
        <begin position="117"/>
        <end position="278"/>
    </location>
</feature>
<feature type="compositionally biased region" description="Pro residues" evidence="1">
    <location>
        <begin position="230"/>
        <end position="247"/>
    </location>
</feature>
<proteinExistence type="predicted"/>
<dbReference type="Proteomes" id="UP001224775">
    <property type="component" value="Unassembled WGS sequence"/>
</dbReference>
<organism evidence="2 3">
    <name type="scientific">Skeletonema marinoi</name>
    <dbReference type="NCBI Taxonomy" id="267567"/>
    <lineage>
        <taxon>Eukaryota</taxon>
        <taxon>Sar</taxon>
        <taxon>Stramenopiles</taxon>
        <taxon>Ochrophyta</taxon>
        <taxon>Bacillariophyta</taxon>
        <taxon>Coscinodiscophyceae</taxon>
        <taxon>Thalassiosirophycidae</taxon>
        <taxon>Thalassiosirales</taxon>
        <taxon>Skeletonemataceae</taxon>
        <taxon>Skeletonema</taxon>
        <taxon>Skeletonema marinoi-dohrnii complex</taxon>
    </lineage>
</organism>
<sequence length="739" mass="82165">MNDNLAHLENEHQPPPGEGQDYAQQQTNNASGAATVPPAASSTVGMTSQYPLPPPLDGDNNTSSFHQEETTAQQGWSSQEGLPPAAVVEQFGSTAATATTTTVVDYNNDAETHEFLDIPVGNNENGANINSLHPPPMMHLPEQHDELVQQPQQQHPNEGLSSPHQPVMEGAMMPSLGDQQQQQQQQHQIPYDFNGNNNDPNSRKRAYHGFESSSEGVPEAEQNQQELQHSPPPPNLPPVTLPPPPPNHHQYPQDNRHPSHHYPPHQHHHQPEQQQLHHPLQNQEQAMNDPNYVHEQQHQPPPIPHNSSYNSHPPPHYPPHRPQTQHSHYHPHQYYPSYHQHHQPPSNHRLGYNTDRPTYLFSLPTTDSQSLSDRQCYIRSTFIELFLATAEDVSSRPAKGSQRIHLNQVGIRCAYCVDNNKDAKQKLLQELQHPRVERAVCFPQSISRIYQTVADMQRRHFEKCARIPVQVMGTYKSLKSTRPRGKGKPQGYWESSAREIGLVDSDTGIRVVKDGEGRMVERFLLQRKKVEEYGGVVAAGGAVANDSTTAAAQVGAGDYDKKPSAKRRKAGSEAQVQSPKKQSQTNGGGQRKTISVVVNKIVEPPPVSSYSDAHLLASMRDRASPVVDIAGMINGPDNSQDVHPQLNEEEPMVQHGTAMVENNIHEMHRHQQQQQQQITGTYNHDECNLGEELTQDLSGGLNMNQDAGQSDIDLQDDGANIGTVPSTENECDVKVVEGV</sequence>
<dbReference type="AlphaFoldDB" id="A0AAD8XTJ8"/>
<feature type="compositionally biased region" description="Polar residues" evidence="1">
    <location>
        <begin position="211"/>
        <end position="226"/>
    </location>
</feature>
<feature type="compositionally biased region" description="Basic and acidic residues" evidence="1">
    <location>
        <begin position="1"/>
        <end position="12"/>
    </location>
</feature>
<evidence type="ECO:0000313" key="3">
    <source>
        <dbReference type="Proteomes" id="UP001224775"/>
    </source>
</evidence>
<feature type="compositionally biased region" description="Basic residues" evidence="1">
    <location>
        <begin position="258"/>
        <end position="268"/>
    </location>
</feature>
<feature type="compositionally biased region" description="Polar residues" evidence="1">
    <location>
        <begin position="22"/>
        <end position="32"/>
    </location>
</feature>
<feature type="compositionally biased region" description="Low complexity" evidence="1">
    <location>
        <begin position="332"/>
        <end position="346"/>
    </location>
</feature>
<feature type="compositionally biased region" description="Polar residues" evidence="1">
    <location>
        <begin position="40"/>
        <end position="50"/>
    </location>
</feature>
<feature type="compositionally biased region" description="Pro residues" evidence="1">
    <location>
        <begin position="312"/>
        <end position="321"/>
    </location>
</feature>
<feature type="region of interest" description="Disordered" evidence="1">
    <location>
        <begin position="293"/>
        <end position="349"/>
    </location>
</feature>